<reference evidence="3" key="1">
    <citation type="journal article" date="2024" name="Toxins">
        <title>Genome Sequence Analysis of Native Xenorhabdus Strains Isolated from Entomopathogenic Nematodes in Argentina.</title>
        <authorList>
            <person name="Palma L."/>
            <person name="Frizzo L."/>
            <person name="Kaiser S."/>
            <person name="Berry C."/>
            <person name="Caballero P."/>
            <person name="Bode H.B."/>
            <person name="Del Valle E.E."/>
        </authorList>
    </citation>
    <scope>NUCLEOTIDE SEQUENCE [LARGE SCALE GENOMIC DNA]</scope>
    <source>
        <strain evidence="3">12</strain>
    </source>
</reference>
<dbReference type="InterPro" id="IPR004929">
    <property type="entry name" value="I-spanin"/>
</dbReference>
<name>A0ABU4SF78_9GAMM</name>
<evidence type="ECO:0000313" key="3">
    <source>
        <dbReference type="Proteomes" id="UP001271890"/>
    </source>
</evidence>
<dbReference type="Proteomes" id="UP001271890">
    <property type="component" value="Unassembled WGS sequence"/>
</dbReference>
<comment type="caution">
    <text evidence="2">The sequence shown here is derived from an EMBL/GenBank/DDBJ whole genome shotgun (WGS) entry which is preliminary data.</text>
</comment>
<organism evidence="2 3">
    <name type="scientific">Xenorhabdus santafensis</name>
    <dbReference type="NCBI Taxonomy" id="2582833"/>
    <lineage>
        <taxon>Bacteria</taxon>
        <taxon>Pseudomonadati</taxon>
        <taxon>Pseudomonadota</taxon>
        <taxon>Gammaproteobacteria</taxon>
        <taxon>Enterobacterales</taxon>
        <taxon>Morganellaceae</taxon>
        <taxon>Xenorhabdus</taxon>
    </lineage>
</organism>
<evidence type="ECO:0000313" key="2">
    <source>
        <dbReference type="EMBL" id="MDX7989381.1"/>
    </source>
</evidence>
<gene>
    <name evidence="2" type="ORF">FE392_19130</name>
</gene>
<feature type="transmembrane region" description="Helical" evidence="1">
    <location>
        <begin position="6"/>
        <end position="24"/>
    </location>
</feature>
<accession>A0ABU4SF78</accession>
<feature type="non-terminal residue" evidence="2">
    <location>
        <position position="90"/>
    </location>
</feature>
<keyword evidence="1" id="KW-0472">Membrane</keyword>
<dbReference type="EMBL" id="VCDN01000136">
    <property type="protein sequence ID" value="MDX7989381.1"/>
    <property type="molecule type" value="Genomic_DNA"/>
</dbReference>
<proteinExistence type="predicted"/>
<dbReference type="Pfam" id="PF03245">
    <property type="entry name" value="Phage_lysis"/>
    <property type="match status" value="1"/>
</dbReference>
<keyword evidence="1" id="KW-0812">Transmembrane</keyword>
<protein>
    <submittedName>
        <fullName evidence="2">Lysis protein</fullName>
    </submittedName>
</protein>
<sequence>MKLNSQYFTLGALVIVSGLFWFYYSEYQQKAKDYDDLNTKYQAQVIAINQQQERIKHLSEIDTTRLQELTNAKSKITQLSDDLRTHVKRV</sequence>
<keyword evidence="3" id="KW-1185">Reference proteome</keyword>
<dbReference type="RefSeq" id="WP_319931752.1">
    <property type="nucleotide sequence ID" value="NZ_VCDN01000136.1"/>
</dbReference>
<evidence type="ECO:0000256" key="1">
    <source>
        <dbReference type="SAM" id="Phobius"/>
    </source>
</evidence>
<keyword evidence="1" id="KW-1133">Transmembrane helix</keyword>